<evidence type="ECO:0000259" key="1">
    <source>
        <dbReference type="Pfam" id="PF00134"/>
    </source>
</evidence>
<dbReference type="Gramene" id="Pp3c22_17100V3.1">
    <property type="protein sequence ID" value="Pp3c22_17100V3.1"/>
    <property type="gene ID" value="Pp3c22_17100"/>
</dbReference>
<dbReference type="Proteomes" id="UP000006727">
    <property type="component" value="Chromosome 22"/>
</dbReference>
<dbReference type="PaxDb" id="3218-PP1S100_27V6.1"/>
<protein>
    <recommendedName>
        <fullName evidence="1">Cyclin N-terminal domain-containing protein</fullName>
    </recommendedName>
</protein>
<dbReference type="GO" id="GO:0016538">
    <property type="term" value="F:cyclin-dependent protein serine/threonine kinase regulator activity"/>
    <property type="evidence" value="ECO:0000318"/>
    <property type="project" value="GO_Central"/>
</dbReference>
<dbReference type="GO" id="GO:0005634">
    <property type="term" value="C:nucleus"/>
    <property type="evidence" value="ECO:0000318"/>
    <property type="project" value="GO_Central"/>
</dbReference>
<gene>
    <name evidence="2" type="ORF">PHYPA_027245</name>
</gene>
<dbReference type="InterPro" id="IPR036915">
    <property type="entry name" value="Cyclin-like_sf"/>
</dbReference>
<accession>A0A2K1INS0</accession>
<dbReference type="GO" id="GO:0000307">
    <property type="term" value="C:cyclin-dependent protein kinase holoenzyme complex"/>
    <property type="evidence" value="ECO:0000318"/>
    <property type="project" value="GO_Central"/>
</dbReference>
<feature type="domain" description="Cyclin N-terminal" evidence="1">
    <location>
        <begin position="203"/>
        <end position="311"/>
    </location>
</feature>
<evidence type="ECO:0000313" key="4">
    <source>
        <dbReference type="Proteomes" id="UP000006727"/>
    </source>
</evidence>
<dbReference type="SUPFAM" id="SSF47954">
    <property type="entry name" value="Cyclin-like"/>
    <property type="match status" value="1"/>
</dbReference>
<name>A0A2K1INS0_PHYPA</name>
<dbReference type="AlphaFoldDB" id="A0A2K1INS0"/>
<reference evidence="2 4" key="2">
    <citation type="journal article" date="2018" name="Plant J.">
        <title>The Physcomitrella patens chromosome-scale assembly reveals moss genome structure and evolution.</title>
        <authorList>
            <person name="Lang D."/>
            <person name="Ullrich K.K."/>
            <person name="Murat F."/>
            <person name="Fuchs J."/>
            <person name="Jenkins J."/>
            <person name="Haas F.B."/>
            <person name="Piednoel M."/>
            <person name="Gundlach H."/>
            <person name="Van Bel M."/>
            <person name="Meyberg R."/>
            <person name="Vives C."/>
            <person name="Morata J."/>
            <person name="Symeonidi A."/>
            <person name="Hiss M."/>
            <person name="Muchero W."/>
            <person name="Kamisugi Y."/>
            <person name="Saleh O."/>
            <person name="Blanc G."/>
            <person name="Decker E.L."/>
            <person name="van Gessel N."/>
            <person name="Grimwood J."/>
            <person name="Hayes R.D."/>
            <person name="Graham S.W."/>
            <person name="Gunter L.E."/>
            <person name="McDaniel S.F."/>
            <person name="Hoernstein S.N.W."/>
            <person name="Larsson A."/>
            <person name="Li F.W."/>
            <person name="Perroud P.F."/>
            <person name="Phillips J."/>
            <person name="Ranjan P."/>
            <person name="Rokshar D.S."/>
            <person name="Rothfels C.J."/>
            <person name="Schneider L."/>
            <person name="Shu S."/>
            <person name="Stevenson D.W."/>
            <person name="Thummler F."/>
            <person name="Tillich M."/>
            <person name="Villarreal Aguilar J.C."/>
            <person name="Widiez T."/>
            <person name="Wong G.K."/>
            <person name="Wymore A."/>
            <person name="Zhang Y."/>
            <person name="Zimmer A.D."/>
            <person name="Quatrano R.S."/>
            <person name="Mayer K.F.X."/>
            <person name="Goodstein D."/>
            <person name="Casacuberta J.M."/>
            <person name="Vandepoele K."/>
            <person name="Reski R."/>
            <person name="Cuming A.C."/>
            <person name="Tuskan G.A."/>
            <person name="Maumus F."/>
            <person name="Salse J."/>
            <person name="Schmutz J."/>
            <person name="Rensing S.A."/>
        </authorList>
    </citation>
    <scope>NUCLEOTIDE SEQUENCE [LARGE SCALE GENOMIC DNA]</scope>
    <source>
        <strain evidence="3 4">cv. Gransden 2004</strain>
    </source>
</reference>
<dbReference type="InParanoid" id="A0A2K1INS0"/>
<reference evidence="3" key="3">
    <citation type="submission" date="2020-12" db="UniProtKB">
        <authorList>
            <consortium name="EnsemblPlants"/>
        </authorList>
    </citation>
    <scope>IDENTIFICATION</scope>
</reference>
<proteinExistence type="predicted"/>
<dbReference type="InterPro" id="IPR006671">
    <property type="entry name" value="Cyclin_N"/>
</dbReference>
<dbReference type="Pfam" id="PF00134">
    <property type="entry name" value="Cyclin_N"/>
    <property type="match status" value="1"/>
</dbReference>
<dbReference type="Gene3D" id="1.10.472.10">
    <property type="entry name" value="Cyclin-like"/>
    <property type="match status" value="2"/>
</dbReference>
<reference evidence="2 4" key="1">
    <citation type="journal article" date="2008" name="Science">
        <title>The Physcomitrella genome reveals evolutionary insights into the conquest of land by plants.</title>
        <authorList>
            <person name="Rensing S."/>
            <person name="Lang D."/>
            <person name="Zimmer A."/>
            <person name="Terry A."/>
            <person name="Salamov A."/>
            <person name="Shapiro H."/>
            <person name="Nishiyama T."/>
            <person name="Perroud P.-F."/>
            <person name="Lindquist E."/>
            <person name="Kamisugi Y."/>
            <person name="Tanahashi T."/>
            <person name="Sakakibara K."/>
            <person name="Fujita T."/>
            <person name="Oishi K."/>
            <person name="Shin-I T."/>
            <person name="Kuroki Y."/>
            <person name="Toyoda A."/>
            <person name="Suzuki Y."/>
            <person name="Hashimoto A."/>
            <person name="Yamaguchi K."/>
            <person name="Sugano A."/>
            <person name="Kohara Y."/>
            <person name="Fujiyama A."/>
            <person name="Anterola A."/>
            <person name="Aoki S."/>
            <person name="Ashton N."/>
            <person name="Barbazuk W.B."/>
            <person name="Barker E."/>
            <person name="Bennetzen J."/>
            <person name="Bezanilla M."/>
            <person name="Blankenship R."/>
            <person name="Cho S.H."/>
            <person name="Dutcher S."/>
            <person name="Estelle M."/>
            <person name="Fawcett J.A."/>
            <person name="Gundlach H."/>
            <person name="Hanada K."/>
            <person name="Heyl A."/>
            <person name="Hicks K.A."/>
            <person name="Hugh J."/>
            <person name="Lohr M."/>
            <person name="Mayer K."/>
            <person name="Melkozernov A."/>
            <person name="Murata T."/>
            <person name="Nelson D."/>
            <person name="Pils B."/>
            <person name="Prigge M."/>
            <person name="Reiss B."/>
            <person name="Renner T."/>
            <person name="Rombauts S."/>
            <person name="Rushton P."/>
            <person name="Sanderfoot A."/>
            <person name="Schween G."/>
            <person name="Shiu S.-H."/>
            <person name="Stueber K."/>
            <person name="Theodoulou F.L."/>
            <person name="Tu H."/>
            <person name="Van de Peer Y."/>
            <person name="Verrier P.J."/>
            <person name="Waters E."/>
            <person name="Wood A."/>
            <person name="Yang L."/>
            <person name="Cove D."/>
            <person name="Cuming A."/>
            <person name="Hasebe M."/>
            <person name="Lucas S."/>
            <person name="Mishler D.B."/>
            <person name="Reski R."/>
            <person name="Grigoriev I."/>
            <person name="Quatrano R.S."/>
            <person name="Boore J.L."/>
        </authorList>
    </citation>
    <scope>NUCLEOTIDE SEQUENCE [LARGE SCALE GENOMIC DNA]</scope>
    <source>
        <strain evidence="3 4">cv. Gransden 2004</strain>
    </source>
</reference>
<sequence length="499" mass="54120">MCLKDYLLVGEQKGKQVMQLTMPKSIKPDKVAVAEQMLLPLAECSTGGEACTILLSDLLCGETLSPTTTTYCHHQFGELHNDSIATTSAFRGWLVNAISASIPYPAHGSSFLSKSKENLCSKLNRFSHTDDTATIVVRKDPAPETMVVRADSVSKPSLVDLGEAMRVLQEREVTTPHRLTDRYINTLIWSDLDDDKSYVGLGSARREGVFLIFKLVEDLGLGIVIGAHAIAYLDRFLSTMTSSSANSQVDENSATHFPYIAAACVLIAAKMDDTAAPSLASLCRFSGEANLILGKLRDVEVVVLQVLGWKLLAVTTSDFVDNMLAHLPLIGVSSALVQGARSRADELLQAILTEVEFLDFEQSTIGLCVMQCILDETLPLQAALHMAALQSFLVVDMVFAVITCKFCVAAMSQEAGGFGIRPSATMLLLNLTGKCAPRLILHSNTRARSRFIDSHHSNLGFIELGELRSSASFSSSRSWISIAPAQTSHKVSHSFADFS</sequence>
<dbReference type="EnsemblPlants" id="Pp3c22_17100V3.1">
    <property type="protein sequence ID" value="Pp3c22_17100V3.1"/>
    <property type="gene ID" value="Pp3c22_17100"/>
</dbReference>
<evidence type="ECO:0000313" key="3">
    <source>
        <dbReference type="EnsemblPlants" id="Pp3c22_17100V3.1"/>
    </source>
</evidence>
<dbReference type="GO" id="GO:0005737">
    <property type="term" value="C:cytoplasm"/>
    <property type="evidence" value="ECO:0000318"/>
    <property type="project" value="GO_Central"/>
</dbReference>
<dbReference type="STRING" id="3218.A0A2K1INS0"/>
<dbReference type="EMBL" id="ABEU02000022">
    <property type="protein sequence ID" value="PNR30929.1"/>
    <property type="molecule type" value="Genomic_DNA"/>
</dbReference>
<organism evidence="2">
    <name type="scientific">Physcomitrium patens</name>
    <name type="common">Spreading-leaved earth moss</name>
    <name type="synonym">Physcomitrella patens</name>
    <dbReference type="NCBI Taxonomy" id="3218"/>
    <lineage>
        <taxon>Eukaryota</taxon>
        <taxon>Viridiplantae</taxon>
        <taxon>Streptophyta</taxon>
        <taxon>Embryophyta</taxon>
        <taxon>Bryophyta</taxon>
        <taxon>Bryophytina</taxon>
        <taxon>Bryopsida</taxon>
        <taxon>Funariidae</taxon>
        <taxon>Funariales</taxon>
        <taxon>Funariaceae</taxon>
        <taxon>Physcomitrium</taxon>
    </lineage>
</organism>
<dbReference type="GO" id="GO:0000082">
    <property type="term" value="P:G1/S transition of mitotic cell cycle"/>
    <property type="evidence" value="ECO:0000318"/>
    <property type="project" value="GO_Central"/>
</dbReference>
<keyword evidence="4" id="KW-1185">Reference proteome</keyword>
<evidence type="ECO:0000313" key="2">
    <source>
        <dbReference type="EMBL" id="PNR30929.1"/>
    </source>
</evidence>